<accession>A0A8T0P2G8</accession>
<reference evidence="1" key="1">
    <citation type="submission" date="2020-05" db="EMBL/GenBank/DDBJ databases">
        <title>WGS assembly of Panicum virgatum.</title>
        <authorList>
            <person name="Lovell J.T."/>
            <person name="Jenkins J."/>
            <person name="Shu S."/>
            <person name="Juenger T.E."/>
            <person name="Schmutz J."/>
        </authorList>
    </citation>
    <scope>NUCLEOTIDE SEQUENCE</scope>
    <source>
        <strain evidence="1">AP13</strain>
    </source>
</reference>
<dbReference type="Proteomes" id="UP000823388">
    <property type="component" value="Chromosome 8N"/>
</dbReference>
<protein>
    <submittedName>
        <fullName evidence="1">Uncharacterized protein</fullName>
    </submittedName>
</protein>
<evidence type="ECO:0000313" key="1">
    <source>
        <dbReference type="EMBL" id="KAG2555913.1"/>
    </source>
</evidence>
<keyword evidence="2" id="KW-1185">Reference proteome</keyword>
<comment type="caution">
    <text evidence="1">The sequence shown here is derived from an EMBL/GenBank/DDBJ whole genome shotgun (WGS) entry which is preliminary data.</text>
</comment>
<sequence>MPFMQIVCFIIYLPTNNCLVVRHYHSPIPSLTGTVSSSRRRRAIPLRRFLSAAPPCLSSAPEAKRKFGDSLELEISVSGAFLDLRGTGTASEQHRMIPAKTI</sequence>
<dbReference type="EMBL" id="CM029052">
    <property type="protein sequence ID" value="KAG2555913.1"/>
    <property type="molecule type" value="Genomic_DNA"/>
</dbReference>
<dbReference type="AlphaFoldDB" id="A0A8T0P2G8"/>
<evidence type="ECO:0000313" key="2">
    <source>
        <dbReference type="Proteomes" id="UP000823388"/>
    </source>
</evidence>
<name>A0A8T0P2G8_PANVG</name>
<gene>
    <name evidence="1" type="ORF">PVAP13_8NG049801</name>
</gene>
<proteinExistence type="predicted"/>
<organism evidence="1 2">
    <name type="scientific">Panicum virgatum</name>
    <name type="common">Blackwell switchgrass</name>
    <dbReference type="NCBI Taxonomy" id="38727"/>
    <lineage>
        <taxon>Eukaryota</taxon>
        <taxon>Viridiplantae</taxon>
        <taxon>Streptophyta</taxon>
        <taxon>Embryophyta</taxon>
        <taxon>Tracheophyta</taxon>
        <taxon>Spermatophyta</taxon>
        <taxon>Magnoliopsida</taxon>
        <taxon>Liliopsida</taxon>
        <taxon>Poales</taxon>
        <taxon>Poaceae</taxon>
        <taxon>PACMAD clade</taxon>
        <taxon>Panicoideae</taxon>
        <taxon>Panicodae</taxon>
        <taxon>Paniceae</taxon>
        <taxon>Panicinae</taxon>
        <taxon>Panicum</taxon>
        <taxon>Panicum sect. Hiantes</taxon>
    </lineage>
</organism>